<dbReference type="InterPro" id="IPR000819">
    <property type="entry name" value="Peptidase_M17_C"/>
</dbReference>
<feature type="binding site" evidence="8">
    <location>
        <position position="323"/>
    </location>
    <ligand>
        <name>Mn(2+)</name>
        <dbReference type="ChEBI" id="CHEBI:29035"/>
        <label>2</label>
    </ligand>
</feature>
<dbReference type="SUPFAM" id="SSF52949">
    <property type="entry name" value="Macro domain-like"/>
    <property type="match status" value="1"/>
</dbReference>
<feature type="binding site" evidence="8">
    <location>
        <position position="244"/>
    </location>
    <ligand>
        <name>Mn(2+)</name>
        <dbReference type="ChEBI" id="CHEBI:29035"/>
        <label>2</label>
    </ligand>
</feature>
<dbReference type="EC" id="3.4.11.1" evidence="8"/>
<dbReference type="PRINTS" id="PR00481">
    <property type="entry name" value="LAMNOPPTDASE"/>
</dbReference>
<evidence type="ECO:0000256" key="3">
    <source>
        <dbReference type="ARBA" id="ARBA00009528"/>
    </source>
</evidence>
<dbReference type="NCBIfam" id="NF002073">
    <property type="entry name" value="PRK00913.1-2"/>
    <property type="match status" value="1"/>
</dbReference>
<evidence type="ECO:0000256" key="6">
    <source>
        <dbReference type="ARBA" id="ARBA00022801"/>
    </source>
</evidence>
<dbReference type="PROSITE" id="PS00631">
    <property type="entry name" value="CYTOSOL_AP"/>
    <property type="match status" value="1"/>
</dbReference>
<dbReference type="Gene3D" id="3.40.630.10">
    <property type="entry name" value="Zn peptidases"/>
    <property type="match status" value="1"/>
</dbReference>
<dbReference type="GO" id="GO:0005737">
    <property type="term" value="C:cytoplasm"/>
    <property type="evidence" value="ECO:0007669"/>
    <property type="project" value="UniProtKB-SubCell"/>
</dbReference>
<keyword evidence="8" id="KW-0479">Metal-binding</keyword>
<comment type="catalytic activity">
    <reaction evidence="1 8">
        <text>Release of an N-terminal amino acid, Xaa-|-Yaa-, in which Xaa is preferably Leu, but may be other amino acids including Pro although not Arg or Lys, and Yaa may be Pro. Amino acid amides and methyl esters are also readily hydrolyzed, but rates on arylamides are exceedingly low.</text>
        <dbReference type="EC" id="3.4.11.1"/>
    </reaction>
</comment>
<dbReference type="GO" id="GO:0006508">
    <property type="term" value="P:proteolysis"/>
    <property type="evidence" value="ECO:0007669"/>
    <property type="project" value="UniProtKB-KW"/>
</dbReference>
<dbReference type="Proteomes" id="UP000184295">
    <property type="component" value="Unassembled WGS sequence"/>
</dbReference>
<keyword evidence="5 8" id="KW-0645">Protease</keyword>
<dbReference type="Gene3D" id="3.40.220.10">
    <property type="entry name" value="Leucine Aminopeptidase, subunit E, domain 1"/>
    <property type="match status" value="1"/>
</dbReference>
<feature type="domain" description="Cytosol aminopeptidase" evidence="9">
    <location>
        <begin position="319"/>
        <end position="326"/>
    </location>
</feature>
<accession>A0A1M4V6R1</accession>
<keyword evidence="8" id="KW-0963">Cytoplasm</keyword>
<evidence type="ECO:0000256" key="1">
    <source>
        <dbReference type="ARBA" id="ARBA00000135"/>
    </source>
</evidence>
<comment type="cofactor">
    <cofactor evidence="8">
        <name>Mn(2+)</name>
        <dbReference type="ChEBI" id="CHEBI:29035"/>
    </cofactor>
    <text evidence="8">Binds 2 manganese ions per subunit.</text>
</comment>
<evidence type="ECO:0000256" key="2">
    <source>
        <dbReference type="ARBA" id="ARBA00000967"/>
    </source>
</evidence>
<feature type="active site" evidence="8">
    <location>
        <position position="325"/>
    </location>
</feature>
<keyword evidence="8" id="KW-0464">Manganese</keyword>
<comment type="similarity">
    <text evidence="3 8">Belongs to the peptidase M17 family.</text>
</comment>
<comment type="catalytic activity">
    <reaction evidence="2 8">
        <text>Release of an N-terminal amino acid, preferentially leucine, but not glutamic or aspartic acids.</text>
        <dbReference type="EC" id="3.4.11.10"/>
    </reaction>
</comment>
<comment type="function">
    <text evidence="7 8">Presumably involved in the processing and regular turnover of intracellular proteins. Catalyzes the removal of unsubstituted N-terminal amino acids from various peptides.</text>
</comment>
<evidence type="ECO:0000256" key="7">
    <source>
        <dbReference type="ARBA" id="ARBA00049972"/>
    </source>
</evidence>
<feature type="binding site" evidence="8">
    <location>
        <position position="323"/>
    </location>
    <ligand>
        <name>Mn(2+)</name>
        <dbReference type="ChEBI" id="CHEBI:29035"/>
        <label>1</label>
    </ligand>
</feature>
<dbReference type="InterPro" id="IPR043472">
    <property type="entry name" value="Macro_dom-like"/>
</dbReference>
<evidence type="ECO:0000256" key="8">
    <source>
        <dbReference type="HAMAP-Rule" id="MF_00181"/>
    </source>
</evidence>
<dbReference type="PANTHER" id="PTHR11963">
    <property type="entry name" value="LEUCINE AMINOPEPTIDASE-RELATED"/>
    <property type="match status" value="1"/>
</dbReference>
<dbReference type="CDD" id="cd00433">
    <property type="entry name" value="Peptidase_M17"/>
    <property type="match status" value="1"/>
</dbReference>
<feature type="binding site" evidence="8">
    <location>
        <position position="244"/>
    </location>
    <ligand>
        <name>Mn(2+)</name>
        <dbReference type="ChEBI" id="CHEBI:29035"/>
        <label>1</label>
    </ligand>
</feature>
<keyword evidence="4 8" id="KW-0031">Aminopeptidase</keyword>
<dbReference type="PANTHER" id="PTHR11963:SF23">
    <property type="entry name" value="CYTOSOL AMINOPEPTIDASE"/>
    <property type="match status" value="1"/>
</dbReference>
<evidence type="ECO:0000259" key="9">
    <source>
        <dbReference type="PROSITE" id="PS00631"/>
    </source>
</evidence>
<gene>
    <name evidence="8" type="primary">pepA</name>
    <name evidence="10" type="ORF">SAMN02745225_01212</name>
</gene>
<proteinExistence type="inferred from homology"/>
<evidence type="ECO:0000313" key="10">
    <source>
        <dbReference type="EMBL" id="SHE64676.1"/>
    </source>
</evidence>
<dbReference type="EC" id="3.4.11.10" evidence="8"/>
<dbReference type="Pfam" id="PF00883">
    <property type="entry name" value="Peptidase_M17"/>
    <property type="match status" value="1"/>
</dbReference>
<organism evidence="10 11">
    <name type="scientific">Ferrithrix thermotolerans DSM 19514</name>
    <dbReference type="NCBI Taxonomy" id="1121881"/>
    <lineage>
        <taxon>Bacteria</taxon>
        <taxon>Bacillati</taxon>
        <taxon>Actinomycetota</taxon>
        <taxon>Acidimicrobiia</taxon>
        <taxon>Acidimicrobiales</taxon>
        <taxon>Acidimicrobiaceae</taxon>
        <taxon>Ferrithrix</taxon>
    </lineage>
</organism>
<dbReference type="RefSeq" id="WP_178138725.1">
    <property type="nucleotide sequence ID" value="NZ_FQUL01000014.1"/>
</dbReference>
<dbReference type="SUPFAM" id="SSF53187">
    <property type="entry name" value="Zn-dependent exopeptidases"/>
    <property type="match status" value="1"/>
</dbReference>
<name>A0A1M4V6R1_9ACTN</name>
<keyword evidence="6 8" id="KW-0378">Hydrolase</keyword>
<dbReference type="STRING" id="1121881.SAMN02745225_01212"/>
<dbReference type="Pfam" id="PF02789">
    <property type="entry name" value="Peptidase_M17_N"/>
    <property type="match status" value="1"/>
</dbReference>
<dbReference type="AlphaFoldDB" id="A0A1M4V6R1"/>
<keyword evidence="11" id="KW-1185">Reference proteome</keyword>
<dbReference type="InterPro" id="IPR011356">
    <property type="entry name" value="Leucine_aapep/pepB"/>
</dbReference>
<feature type="binding site" evidence="8">
    <location>
        <position position="321"/>
    </location>
    <ligand>
        <name>Mn(2+)</name>
        <dbReference type="ChEBI" id="CHEBI:29035"/>
        <label>1</label>
    </ligand>
</feature>
<comment type="subcellular location">
    <subcellularLocation>
        <location evidence="8">Cytoplasm</location>
    </subcellularLocation>
</comment>
<evidence type="ECO:0000256" key="5">
    <source>
        <dbReference type="ARBA" id="ARBA00022670"/>
    </source>
</evidence>
<dbReference type="GO" id="GO:0070006">
    <property type="term" value="F:metalloaminopeptidase activity"/>
    <property type="evidence" value="ECO:0007669"/>
    <property type="project" value="InterPro"/>
</dbReference>
<dbReference type="HAMAP" id="MF_00181">
    <property type="entry name" value="Cytosol_peptidase_M17"/>
    <property type="match status" value="1"/>
</dbReference>
<dbReference type="EMBL" id="FQUL01000014">
    <property type="protein sequence ID" value="SHE64676.1"/>
    <property type="molecule type" value="Genomic_DNA"/>
</dbReference>
<feature type="active site" evidence="8">
    <location>
        <position position="251"/>
    </location>
</feature>
<evidence type="ECO:0000313" key="11">
    <source>
        <dbReference type="Proteomes" id="UP000184295"/>
    </source>
</evidence>
<feature type="binding site" evidence="8">
    <location>
        <position position="239"/>
    </location>
    <ligand>
        <name>Mn(2+)</name>
        <dbReference type="ChEBI" id="CHEBI:29035"/>
        <label>2</label>
    </ligand>
</feature>
<sequence>MRLSLQITAEAKPVSGERVVFVAKGAEEGRYLRGEVSPAVFDGRLGYILGLGKLADLELDDVRRIGASVVRTSKDKEAVSVDLEELASSELDLPKVAQAFFEGVLLGSYSFDVYRSQDDKNRSKLNEVVVFVPERHLDAYRDAVAPAKVLCEAVALARDLINEPPSVMTPRRFTEIAQEVAQRTGLELRVWDEERVKEERLGGLLGVAMGSNEPPRMLRLHYKPAAKEPSSKTVALVGKGITFDSGGLSLKPANGMMTMKTDMSGAAAVLAAMSTLAELGCKHEVFGYMALTENMPSGAAQKPGDVLRTRLGKTIEVLNTDAEGRLVLADALALAVEDGAEEILDIATLTGACVVALGVEIGGLLGNSSALIDSVLEASRVAGEDLWPLPLPKRYKKHIESEIADMKNIGAAGQAGTLSAGLLLEEFVSGVPWVHLDIAGPARSESDDGYLTKGGTGFGVRTICNWLC</sequence>
<feature type="binding site" evidence="8">
    <location>
        <position position="262"/>
    </location>
    <ligand>
        <name>Mn(2+)</name>
        <dbReference type="ChEBI" id="CHEBI:29035"/>
        <label>2</label>
    </ligand>
</feature>
<reference evidence="11" key="1">
    <citation type="submission" date="2016-11" db="EMBL/GenBank/DDBJ databases">
        <authorList>
            <person name="Varghese N."/>
            <person name="Submissions S."/>
        </authorList>
    </citation>
    <scope>NUCLEOTIDE SEQUENCE [LARGE SCALE GENOMIC DNA]</scope>
    <source>
        <strain evidence="11">DSM 19514</strain>
    </source>
</reference>
<dbReference type="InterPro" id="IPR023042">
    <property type="entry name" value="Peptidase_M17_leu_NH2_pept"/>
</dbReference>
<evidence type="ECO:0000256" key="4">
    <source>
        <dbReference type="ARBA" id="ARBA00022438"/>
    </source>
</evidence>
<protein>
    <recommendedName>
        <fullName evidence="8">Probable cytosol aminopeptidase</fullName>
        <ecNumber evidence="8">3.4.11.1</ecNumber>
    </recommendedName>
    <alternativeName>
        <fullName evidence="8">Leucine aminopeptidase</fullName>
        <shortName evidence="8">LAP</shortName>
        <ecNumber evidence="8">3.4.11.10</ecNumber>
    </alternativeName>
    <alternativeName>
        <fullName evidence="8">Leucyl aminopeptidase</fullName>
    </alternativeName>
</protein>
<dbReference type="GO" id="GO:0030145">
    <property type="term" value="F:manganese ion binding"/>
    <property type="evidence" value="ECO:0007669"/>
    <property type="project" value="UniProtKB-UniRule"/>
</dbReference>
<dbReference type="InterPro" id="IPR008283">
    <property type="entry name" value="Peptidase_M17_N"/>
</dbReference>